<accession>A0A249PFB8</accession>
<keyword evidence="3" id="KW-1185">Reference proteome</keyword>
<name>A0A249PFB8_9HYPH</name>
<proteinExistence type="predicted"/>
<dbReference type="KEGG" id="esj:SJ05684_c30820"/>
<evidence type="ECO:0000313" key="3">
    <source>
        <dbReference type="Proteomes" id="UP000217211"/>
    </source>
</evidence>
<dbReference type="AlphaFoldDB" id="A0A249PFB8"/>
<feature type="region of interest" description="Disordered" evidence="1">
    <location>
        <begin position="40"/>
        <end position="68"/>
    </location>
</feature>
<reference evidence="2 3" key="1">
    <citation type="submission" date="2017-08" db="EMBL/GenBank/DDBJ databases">
        <title>Multipartite genome sequences of Sinorhizobium species nodulating soybeans.</title>
        <authorList>
            <person name="Tian C.F."/>
        </authorList>
    </citation>
    <scope>NUCLEOTIDE SEQUENCE [LARGE SCALE GENOMIC DNA]</scope>
    <source>
        <strain evidence="2 3">CCBAU 05684</strain>
    </source>
</reference>
<gene>
    <name evidence="2" type="ORF">SJ05684_c30820</name>
</gene>
<organism evidence="2 3">
    <name type="scientific">Sinorhizobium sojae CCBAU 05684</name>
    <dbReference type="NCBI Taxonomy" id="716928"/>
    <lineage>
        <taxon>Bacteria</taxon>
        <taxon>Pseudomonadati</taxon>
        <taxon>Pseudomonadota</taxon>
        <taxon>Alphaproteobacteria</taxon>
        <taxon>Hyphomicrobiales</taxon>
        <taxon>Rhizobiaceae</taxon>
        <taxon>Sinorhizobium/Ensifer group</taxon>
        <taxon>Sinorhizobium</taxon>
    </lineage>
</organism>
<evidence type="ECO:0000256" key="1">
    <source>
        <dbReference type="SAM" id="MobiDB-lite"/>
    </source>
</evidence>
<sequence>MGSLALLGSLSVNGDGVPHPPRIRDPVAIPAKRTGFVVRQTQKSPGRRRSPPRCLSTRVFSRPGAFTS</sequence>
<dbReference type="Proteomes" id="UP000217211">
    <property type="component" value="Chromosome"/>
</dbReference>
<protein>
    <submittedName>
        <fullName evidence="2">Uncharacterized protein</fullName>
    </submittedName>
</protein>
<dbReference type="EMBL" id="CP023067">
    <property type="protein sequence ID" value="ASY64506.1"/>
    <property type="molecule type" value="Genomic_DNA"/>
</dbReference>
<evidence type="ECO:0000313" key="2">
    <source>
        <dbReference type="EMBL" id="ASY64506.1"/>
    </source>
</evidence>